<dbReference type="Proteomes" id="UP000694416">
    <property type="component" value="Unplaced"/>
</dbReference>
<name>A0A8C9IZK6_9PRIM</name>
<dbReference type="Pfam" id="PF08540">
    <property type="entry name" value="HMG_CoA_synt_C"/>
    <property type="match status" value="1"/>
</dbReference>
<dbReference type="GO" id="GO:0010142">
    <property type="term" value="P:farnesyl diphosphate biosynthetic process, mevalonate pathway"/>
    <property type="evidence" value="ECO:0007669"/>
    <property type="project" value="InterPro"/>
</dbReference>
<keyword evidence="3" id="KW-0808">Transferase</keyword>
<evidence type="ECO:0000259" key="4">
    <source>
        <dbReference type="Pfam" id="PF01154"/>
    </source>
</evidence>
<reference evidence="6" key="1">
    <citation type="submission" date="2025-08" db="UniProtKB">
        <authorList>
            <consortium name="Ensembl"/>
        </authorList>
    </citation>
    <scope>IDENTIFICATION</scope>
</reference>
<evidence type="ECO:0000313" key="7">
    <source>
        <dbReference type="Proteomes" id="UP000694416"/>
    </source>
</evidence>
<evidence type="ECO:0000256" key="2">
    <source>
        <dbReference type="ARBA" id="ARBA00022548"/>
    </source>
</evidence>
<protein>
    <recommendedName>
        <fullName evidence="8">Hydroxymethylglutaryl-CoA synthase</fullName>
    </recommendedName>
</protein>
<evidence type="ECO:0000256" key="1">
    <source>
        <dbReference type="ARBA" id="ARBA00007061"/>
    </source>
</evidence>
<dbReference type="GO" id="GO:0004421">
    <property type="term" value="F:hydroxymethylglutaryl-CoA synthase activity"/>
    <property type="evidence" value="ECO:0007669"/>
    <property type="project" value="InterPro"/>
</dbReference>
<keyword evidence="2" id="KW-0753">Steroid metabolism</keyword>
<sequence>MPGSPRRAWIGHSEWISDLGHAKEIFSELEKYVDIDAGKYTIGLGQAKMGFCTHREEINSLCMPVVQNLVERNDLSYDCIGRMEVGKETIIDKSESGDIDVEGTNTTHAFYGAPAAVFSVANWIESSSWDGQFALEIVGDIAVYPTGNVRLTGGVGAVALLIRSNASIFERGLRGTHMQCAYDFYEPDMLSECPIVDEKPSIQCCFSALDHCYSVDCKKIHAQLQKEGNDQDFTLNNFGTCWELEQRLLLLCFGKETGSIFPQP</sequence>
<keyword evidence="2" id="KW-0443">Lipid metabolism</keyword>
<dbReference type="PANTHER" id="PTHR43323:SF4">
    <property type="entry name" value="HYDROXYMETHYLGLUTARYL-COA SYNTHASE, CYTOPLASMIC"/>
    <property type="match status" value="1"/>
</dbReference>
<dbReference type="SUPFAM" id="SSF53901">
    <property type="entry name" value="Thiolase-like"/>
    <property type="match status" value="2"/>
</dbReference>
<comment type="similarity">
    <text evidence="1">Belongs to the thiolase-like superfamily. HMG-CoA synthase family.</text>
</comment>
<dbReference type="InterPro" id="IPR016039">
    <property type="entry name" value="Thiolase-like"/>
</dbReference>
<keyword evidence="7" id="KW-1185">Reference proteome</keyword>
<dbReference type="AlphaFoldDB" id="A0A8C9IZK6"/>
<reference evidence="6" key="2">
    <citation type="submission" date="2025-09" db="UniProtKB">
        <authorList>
            <consortium name="Ensembl"/>
        </authorList>
    </citation>
    <scope>IDENTIFICATION</scope>
</reference>
<dbReference type="InterPro" id="IPR013528">
    <property type="entry name" value="HMG_CoA_synth_N"/>
</dbReference>
<keyword evidence="2" id="KW-1207">Sterol metabolism</keyword>
<evidence type="ECO:0008006" key="8">
    <source>
        <dbReference type="Google" id="ProtNLM"/>
    </source>
</evidence>
<feature type="domain" description="Hydroxymethylglutaryl-coenzyme A synthase N-terminal" evidence="4">
    <location>
        <begin position="27"/>
        <end position="166"/>
    </location>
</feature>
<dbReference type="Gene3D" id="3.40.47.10">
    <property type="match status" value="1"/>
</dbReference>
<proteinExistence type="inferred from homology"/>
<evidence type="ECO:0000259" key="5">
    <source>
        <dbReference type="Pfam" id="PF08540"/>
    </source>
</evidence>
<dbReference type="CDD" id="cd00827">
    <property type="entry name" value="init_cond_enzymes"/>
    <property type="match status" value="1"/>
</dbReference>
<dbReference type="GO" id="GO:0006084">
    <property type="term" value="P:acetyl-CoA metabolic process"/>
    <property type="evidence" value="ECO:0007669"/>
    <property type="project" value="InterPro"/>
</dbReference>
<dbReference type="GO" id="GO:0008203">
    <property type="term" value="P:cholesterol metabolic process"/>
    <property type="evidence" value="ECO:0007669"/>
    <property type="project" value="UniProtKB-KW"/>
</dbReference>
<dbReference type="InterPro" id="IPR013746">
    <property type="entry name" value="HMG_CoA_synt_C_dom"/>
</dbReference>
<feature type="domain" description="Hydroxymethylglutaryl-coenzyme A synthase C-terminal" evidence="5">
    <location>
        <begin position="168"/>
        <end position="240"/>
    </location>
</feature>
<keyword evidence="2" id="KW-0153">Cholesterol metabolism</keyword>
<dbReference type="PANTHER" id="PTHR43323">
    <property type="entry name" value="3-HYDROXY-3-METHYLGLUTARYL COENZYME A SYNTHASE"/>
    <property type="match status" value="1"/>
</dbReference>
<dbReference type="Pfam" id="PF01154">
    <property type="entry name" value="HMG_CoA_synt_N"/>
    <property type="match status" value="1"/>
</dbReference>
<dbReference type="Ensembl" id="ENSPTET00000054825.1">
    <property type="protein sequence ID" value="ENSPTEP00000040963.1"/>
    <property type="gene ID" value="ENSPTEG00000037665.1"/>
</dbReference>
<evidence type="ECO:0000256" key="3">
    <source>
        <dbReference type="ARBA" id="ARBA00022679"/>
    </source>
</evidence>
<evidence type="ECO:0000313" key="6">
    <source>
        <dbReference type="Ensembl" id="ENSPTEP00000040963.1"/>
    </source>
</evidence>
<accession>A0A8C9IZK6</accession>
<organism evidence="6 7">
    <name type="scientific">Piliocolobus tephrosceles</name>
    <name type="common">Ugandan red Colobus</name>
    <dbReference type="NCBI Taxonomy" id="591936"/>
    <lineage>
        <taxon>Eukaryota</taxon>
        <taxon>Metazoa</taxon>
        <taxon>Chordata</taxon>
        <taxon>Craniata</taxon>
        <taxon>Vertebrata</taxon>
        <taxon>Euteleostomi</taxon>
        <taxon>Mammalia</taxon>
        <taxon>Eutheria</taxon>
        <taxon>Euarchontoglires</taxon>
        <taxon>Primates</taxon>
        <taxon>Haplorrhini</taxon>
        <taxon>Catarrhini</taxon>
        <taxon>Cercopithecidae</taxon>
        <taxon>Colobinae</taxon>
        <taxon>Piliocolobus</taxon>
    </lineage>
</organism>